<protein>
    <recommendedName>
        <fullName evidence="7">Glycosyltransferase family 1 protein</fullName>
    </recommendedName>
</protein>
<sequence length="392" mass="42927">MPRIAYLIRKTSGGMQTHICGLLSELDRSKFEPIVLSPAAPKLFSFLSDLGISSFEVEMADSISPKADYLSARSVADVLRRVRPDIIHMHGNKAAVVGWMASYMHKVKYMITTVHNFPSNLNPSLKYYVVAKRVNKMILNRADRLIAVSSEIRRCLEDEIGIAPRKIDVIPNGIDMKYWEVYRAEDKDAGNVNMGDRGTGADSKKMLGLPEGAVLLGAVGRLVPFKGHAVLLQSMARVIANHPGAYLIIIGDGPLRGELETQAGELGILDHVKFLGFVDEPGRYMAALDIFVLPSIKEPFGIVILEAMALGLPVVATRGGGVPDIIEDSVSGLLAEPEDAESLADAIERMLADKDLREKLARHSLQMVTADFTIKSMADKTFRVYSELLAGR</sequence>
<evidence type="ECO:0008006" key="7">
    <source>
        <dbReference type="Google" id="ProtNLM"/>
    </source>
</evidence>
<dbReference type="Proteomes" id="UP000230956">
    <property type="component" value="Unassembled WGS sequence"/>
</dbReference>
<dbReference type="InterPro" id="IPR001296">
    <property type="entry name" value="Glyco_trans_1"/>
</dbReference>
<dbReference type="EMBL" id="PFNG01000024">
    <property type="protein sequence ID" value="PIZ42211.1"/>
    <property type="molecule type" value="Genomic_DNA"/>
</dbReference>
<keyword evidence="1" id="KW-0328">Glycosyltransferase</keyword>
<dbReference type="GO" id="GO:0016757">
    <property type="term" value="F:glycosyltransferase activity"/>
    <property type="evidence" value="ECO:0007669"/>
    <property type="project" value="UniProtKB-KW"/>
</dbReference>
<name>A0A2M7TAZ6_9ACTN</name>
<dbReference type="PANTHER" id="PTHR45947:SF3">
    <property type="entry name" value="SULFOQUINOVOSYL TRANSFERASE SQD2"/>
    <property type="match status" value="1"/>
</dbReference>
<accession>A0A2M7TAZ6</accession>
<feature type="domain" description="Glycosyltransferase subfamily 4-like N-terminal" evidence="4">
    <location>
        <begin position="13"/>
        <end position="176"/>
    </location>
</feature>
<evidence type="ECO:0000313" key="5">
    <source>
        <dbReference type="EMBL" id="PIZ42211.1"/>
    </source>
</evidence>
<evidence type="ECO:0000259" key="3">
    <source>
        <dbReference type="Pfam" id="PF00534"/>
    </source>
</evidence>
<dbReference type="PANTHER" id="PTHR45947">
    <property type="entry name" value="SULFOQUINOVOSYL TRANSFERASE SQD2"/>
    <property type="match status" value="1"/>
</dbReference>
<dbReference type="SUPFAM" id="SSF53756">
    <property type="entry name" value="UDP-Glycosyltransferase/glycogen phosphorylase"/>
    <property type="match status" value="1"/>
</dbReference>
<comment type="caution">
    <text evidence="5">The sequence shown here is derived from an EMBL/GenBank/DDBJ whole genome shotgun (WGS) entry which is preliminary data.</text>
</comment>
<dbReference type="InterPro" id="IPR028098">
    <property type="entry name" value="Glyco_trans_4-like_N"/>
</dbReference>
<evidence type="ECO:0000256" key="1">
    <source>
        <dbReference type="ARBA" id="ARBA00022676"/>
    </source>
</evidence>
<proteinExistence type="predicted"/>
<dbReference type="RefSeq" id="WP_286677464.1">
    <property type="nucleotide sequence ID" value="NZ_MNXI01000007.1"/>
</dbReference>
<organism evidence="5 6">
    <name type="scientific">Candidatus Aquicultor secundus</name>
    <dbReference type="NCBI Taxonomy" id="1973895"/>
    <lineage>
        <taxon>Bacteria</taxon>
        <taxon>Bacillati</taxon>
        <taxon>Actinomycetota</taxon>
        <taxon>Candidatus Aquicultoria</taxon>
        <taxon>Candidatus Aquicultorales</taxon>
        <taxon>Candidatus Aquicultoraceae</taxon>
        <taxon>Candidatus Aquicultor</taxon>
    </lineage>
</organism>
<evidence type="ECO:0000259" key="4">
    <source>
        <dbReference type="Pfam" id="PF13439"/>
    </source>
</evidence>
<keyword evidence="2" id="KW-0808">Transferase</keyword>
<dbReference type="InterPro" id="IPR050194">
    <property type="entry name" value="Glycosyltransferase_grp1"/>
</dbReference>
<dbReference type="AlphaFoldDB" id="A0A2M7TAZ6"/>
<evidence type="ECO:0000256" key="2">
    <source>
        <dbReference type="ARBA" id="ARBA00022679"/>
    </source>
</evidence>
<dbReference type="Gene3D" id="3.40.50.2000">
    <property type="entry name" value="Glycogen Phosphorylase B"/>
    <property type="match status" value="2"/>
</dbReference>
<reference evidence="6" key="1">
    <citation type="submission" date="2017-09" db="EMBL/GenBank/DDBJ databases">
        <title>Depth-based differentiation of microbial function through sediment-hosted aquifers and enrichment of novel symbionts in the deep terrestrial subsurface.</title>
        <authorList>
            <person name="Probst A.J."/>
            <person name="Ladd B."/>
            <person name="Jarett J.K."/>
            <person name="Geller-Mcgrath D.E."/>
            <person name="Sieber C.M.K."/>
            <person name="Emerson J.B."/>
            <person name="Anantharaman K."/>
            <person name="Thomas B.C."/>
            <person name="Malmstrom R."/>
            <person name="Stieglmeier M."/>
            <person name="Klingl A."/>
            <person name="Woyke T."/>
            <person name="Ryan C.M."/>
            <person name="Banfield J.F."/>
        </authorList>
    </citation>
    <scope>NUCLEOTIDE SEQUENCE [LARGE SCALE GENOMIC DNA]</scope>
</reference>
<dbReference type="Pfam" id="PF13439">
    <property type="entry name" value="Glyco_transf_4"/>
    <property type="match status" value="1"/>
</dbReference>
<dbReference type="GO" id="GO:1901137">
    <property type="term" value="P:carbohydrate derivative biosynthetic process"/>
    <property type="evidence" value="ECO:0007669"/>
    <property type="project" value="UniProtKB-ARBA"/>
</dbReference>
<dbReference type="Pfam" id="PF00534">
    <property type="entry name" value="Glycos_transf_1"/>
    <property type="match status" value="1"/>
</dbReference>
<dbReference type="CDD" id="cd03801">
    <property type="entry name" value="GT4_PimA-like"/>
    <property type="match status" value="1"/>
</dbReference>
<feature type="domain" description="Glycosyl transferase family 1" evidence="3">
    <location>
        <begin position="204"/>
        <end position="362"/>
    </location>
</feature>
<evidence type="ECO:0000313" key="6">
    <source>
        <dbReference type="Proteomes" id="UP000230956"/>
    </source>
</evidence>
<gene>
    <name evidence="5" type="ORF">COY37_00890</name>
</gene>